<dbReference type="RefSeq" id="WP_355393372.1">
    <property type="nucleotide sequence ID" value="NZ_JBEGHN010000001.1"/>
</dbReference>
<dbReference type="Proteomes" id="UP001550210">
    <property type="component" value="Unassembled WGS sequence"/>
</dbReference>
<evidence type="ECO:0000259" key="1">
    <source>
        <dbReference type="PROSITE" id="PS51186"/>
    </source>
</evidence>
<dbReference type="Gene3D" id="3.40.630.30">
    <property type="match status" value="1"/>
</dbReference>
<dbReference type="PANTHER" id="PTHR43792">
    <property type="entry name" value="GNAT FAMILY, PUTATIVE (AFU_ORTHOLOGUE AFUA_3G00765)-RELATED-RELATED"/>
    <property type="match status" value="1"/>
</dbReference>
<proteinExistence type="predicted"/>
<comment type="caution">
    <text evidence="2">The sequence shown here is derived from an EMBL/GenBank/DDBJ whole genome shotgun (WGS) entry which is preliminary data.</text>
</comment>
<dbReference type="EMBL" id="JBEXPZ010000006">
    <property type="protein sequence ID" value="MET9844218.1"/>
    <property type="molecule type" value="Genomic_DNA"/>
</dbReference>
<dbReference type="InterPro" id="IPR000182">
    <property type="entry name" value="GNAT_dom"/>
</dbReference>
<dbReference type="InterPro" id="IPR016181">
    <property type="entry name" value="Acyl_CoA_acyltransferase"/>
</dbReference>
<dbReference type="Pfam" id="PF13302">
    <property type="entry name" value="Acetyltransf_3"/>
    <property type="match status" value="1"/>
</dbReference>
<keyword evidence="3" id="KW-1185">Reference proteome</keyword>
<evidence type="ECO:0000313" key="3">
    <source>
        <dbReference type="Proteomes" id="UP001550210"/>
    </source>
</evidence>
<feature type="domain" description="N-acetyltransferase" evidence="1">
    <location>
        <begin position="19"/>
        <end position="176"/>
    </location>
</feature>
<name>A0ABV2URP3_9ACTN</name>
<dbReference type="PROSITE" id="PS51186">
    <property type="entry name" value="GNAT"/>
    <property type="match status" value="1"/>
</dbReference>
<sequence length="189" mass="20904">MEDLGPVAWPPEPIRTERLVLREPGTQDRVAFIELASSPEVHTYLGGSRPRDEIEREMPEVPERWPGSFVVELDGKMIGHVLLRRATGHRRPAAAGRLDLGYLFLPRAWGHGYAAEACAAALGRLAAVLPDEPVVLTTQTANTPSMRLATKLGFTEVERFEAWDAEQWLGMRPPGRAVQVSRGGELPNH</sequence>
<dbReference type="PANTHER" id="PTHR43792:SF1">
    <property type="entry name" value="N-ACETYLTRANSFERASE DOMAIN-CONTAINING PROTEIN"/>
    <property type="match status" value="1"/>
</dbReference>
<dbReference type="InterPro" id="IPR051531">
    <property type="entry name" value="N-acetyltransferase"/>
</dbReference>
<protein>
    <submittedName>
        <fullName evidence="2">GNAT family N-acetyltransferase</fullName>
    </submittedName>
</protein>
<evidence type="ECO:0000313" key="2">
    <source>
        <dbReference type="EMBL" id="MET9844218.1"/>
    </source>
</evidence>
<reference evidence="2 3" key="1">
    <citation type="submission" date="2024-06" db="EMBL/GenBank/DDBJ databases">
        <title>The Natural Products Discovery Center: Release of the First 8490 Sequenced Strains for Exploring Actinobacteria Biosynthetic Diversity.</title>
        <authorList>
            <person name="Kalkreuter E."/>
            <person name="Kautsar S.A."/>
            <person name="Yang D."/>
            <person name="Bader C.D."/>
            <person name="Teijaro C.N."/>
            <person name="Fluegel L."/>
            <person name="Davis C.M."/>
            <person name="Simpson J.R."/>
            <person name="Lauterbach L."/>
            <person name="Steele A.D."/>
            <person name="Gui C."/>
            <person name="Meng S."/>
            <person name="Li G."/>
            <person name="Viehrig K."/>
            <person name="Ye F."/>
            <person name="Su P."/>
            <person name="Kiefer A.F."/>
            <person name="Nichols A."/>
            <person name="Cepeda A.J."/>
            <person name="Yan W."/>
            <person name="Fan B."/>
            <person name="Jiang Y."/>
            <person name="Adhikari A."/>
            <person name="Zheng C.-J."/>
            <person name="Schuster L."/>
            <person name="Cowan T.M."/>
            <person name="Smanski M.J."/>
            <person name="Chevrette M.G."/>
            <person name="De Carvalho L.P.S."/>
            <person name="Shen B."/>
        </authorList>
    </citation>
    <scope>NUCLEOTIDE SEQUENCE [LARGE SCALE GENOMIC DNA]</scope>
    <source>
        <strain evidence="2 3">NPDC006434</strain>
    </source>
</reference>
<dbReference type="SUPFAM" id="SSF55729">
    <property type="entry name" value="Acyl-CoA N-acyltransferases (Nat)"/>
    <property type="match status" value="1"/>
</dbReference>
<gene>
    <name evidence="2" type="ORF">ABZZ21_06465</name>
</gene>
<organism evidence="2 3">
    <name type="scientific">Streptomyces ossamyceticus</name>
    <dbReference type="NCBI Taxonomy" id="249581"/>
    <lineage>
        <taxon>Bacteria</taxon>
        <taxon>Bacillati</taxon>
        <taxon>Actinomycetota</taxon>
        <taxon>Actinomycetes</taxon>
        <taxon>Kitasatosporales</taxon>
        <taxon>Streptomycetaceae</taxon>
        <taxon>Streptomyces</taxon>
    </lineage>
</organism>
<accession>A0ABV2URP3</accession>